<dbReference type="InterPro" id="IPR000792">
    <property type="entry name" value="Tscrpt_reg_LuxR_C"/>
</dbReference>
<sequence>MTTVEETRPFDVSVAGQTLARLTGREREVLRHLAKGESNRVLARSLGIAERTVRAHVTSIVRKLELGSRFEAGLVAFHHYEALAEEAIAS</sequence>
<organism evidence="3 4">
    <name type="scientific">Streptomyces tuirus</name>
    <dbReference type="NCBI Taxonomy" id="68278"/>
    <lineage>
        <taxon>Bacteria</taxon>
        <taxon>Bacillati</taxon>
        <taxon>Actinomycetota</taxon>
        <taxon>Actinomycetes</taxon>
        <taxon>Kitasatosporales</taxon>
        <taxon>Streptomycetaceae</taxon>
        <taxon>Streptomyces</taxon>
    </lineage>
</organism>
<protein>
    <recommendedName>
        <fullName evidence="2">HTH luxR-type domain-containing protein</fullName>
    </recommendedName>
</protein>
<reference evidence="3 4" key="1">
    <citation type="journal article" date="2014" name="Int. J. Syst. Evol. Microbiol.">
        <title>Complete genome sequence of Corynebacterium casei LMG S-19264T (=DSM 44701T), isolated from a smear-ripened cheese.</title>
        <authorList>
            <consortium name="US DOE Joint Genome Institute (JGI-PGF)"/>
            <person name="Walter F."/>
            <person name="Albersmeier A."/>
            <person name="Kalinowski J."/>
            <person name="Ruckert C."/>
        </authorList>
    </citation>
    <scope>NUCLEOTIDE SEQUENCE [LARGE SCALE GENOMIC DNA]</scope>
    <source>
        <strain evidence="3 4">JCM 4255</strain>
    </source>
</reference>
<dbReference type="PANTHER" id="PTHR43214">
    <property type="entry name" value="TWO-COMPONENT RESPONSE REGULATOR"/>
    <property type="match status" value="1"/>
</dbReference>
<feature type="domain" description="HTH luxR-type" evidence="2">
    <location>
        <begin position="15"/>
        <end position="80"/>
    </location>
</feature>
<dbReference type="Gene3D" id="1.10.10.10">
    <property type="entry name" value="Winged helix-like DNA-binding domain superfamily/Winged helix DNA-binding domain"/>
    <property type="match status" value="1"/>
</dbReference>
<evidence type="ECO:0000259" key="2">
    <source>
        <dbReference type="PROSITE" id="PS50043"/>
    </source>
</evidence>
<evidence type="ECO:0000313" key="4">
    <source>
        <dbReference type="Proteomes" id="UP000516373"/>
    </source>
</evidence>
<evidence type="ECO:0000256" key="1">
    <source>
        <dbReference type="ARBA" id="ARBA00023125"/>
    </source>
</evidence>
<dbReference type="InterPro" id="IPR036388">
    <property type="entry name" value="WH-like_DNA-bd_sf"/>
</dbReference>
<dbReference type="PROSITE" id="PS50043">
    <property type="entry name" value="HTH_LUXR_2"/>
    <property type="match status" value="1"/>
</dbReference>
<proteinExistence type="predicted"/>
<dbReference type="PRINTS" id="PR00038">
    <property type="entry name" value="HTHLUXR"/>
</dbReference>
<dbReference type="Pfam" id="PF00196">
    <property type="entry name" value="GerE"/>
    <property type="match status" value="1"/>
</dbReference>
<dbReference type="Proteomes" id="UP000516373">
    <property type="component" value="Chromosome"/>
</dbReference>
<dbReference type="EMBL" id="AP023439">
    <property type="protein sequence ID" value="BCL21145.1"/>
    <property type="molecule type" value="Genomic_DNA"/>
</dbReference>
<dbReference type="SMART" id="SM00421">
    <property type="entry name" value="HTH_LUXR"/>
    <property type="match status" value="1"/>
</dbReference>
<dbReference type="InterPro" id="IPR016032">
    <property type="entry name" value="Sig_transdc_resp-reg_C-effctor"/>
</dbReference>
<evidence type="ECO:0000313" key="3">
    <source>
        <dbReference type="EMBL" id="BCL21145.1"/>
    </source>
</evidence>
<dbReference type="GO" id="GO:0003677">
    <property type="term" value="F:DNA binding"/>
    <property type="evidence" value="ECO:0007669"/>
    <property type="project" value="UniProtKB-KW"/>
</dbReference>
<dbReference type="GO" id="GO:0006355">
    <property type="term" value="P:regulation of DNA-templated transcription"/>
    <property type="evidence" value="ECO:0007669"/>
    <property type="project" value="InterPro"/>
</dbReference>
<keyword evidence="1" id="KW-0238">DNA-binding</keyword>
<dbReference type="SUPFAM" id="SSF46894">
    <property type="entry name" value="C-terminal effector domain of the bipartite response regulators"/>
    <property type="match status" value="1"/>
</dbReference>
<gene>
    <name evidence="3" type="ORF">GCM10017668_29880</name>
</gene>
<name>A0A7G1NJD2_9ACTN</name>
<accession>A0A7G1NJD2</accession>
<dbReference type="CDD" id="cd06170">
    <property type="entry name" value="LuxR_C_like"/>
    <property type="match status" value="1"/>
</dbReference>
<dbReference type="InterPro" id="IPR039420">
    <property type="entry name" value="WalR-like"/>
</dbReference>
<dbReference type="AlphaFoldDB" id="A0A7G1NJD2"/>
<dbReference type="KEGG" id="stui:GCM10017668_29880"/>
<dbReference type="RefSeq" id="WP_190899942.1">
    <property type="nucleotide sequence ID" value="NZ_AP023439.1"/>
</dbReference>